<accession>A0A2H5QKW3</accession>
<evidence type="ECO:0000313" key="2">
    <source>
        <dbReference type="EMBL" id="GAY65266.1"/>
    </source>
</evidence>
<comment type="caution">
    <text evidence="2">The sequence shown here is derived from an EMBL/GenBank/DDBJ whole genome shotgun (WGS) entry which is preliminary data.</text>
</comment>
<gene>
    <name evidence="2" type="ORF">CUMW_239830</name>
</gene>
<dbReference type="EMBL" id="BDQV01000467">
    <property type="protein sequence ID" value="GAY65266.1"/>
    <property type="molecule type" value="Genomic_DNA"/>
</dbReference>
<evidence type="ECO:0000256" key="1">
    <source>
        <dbReference type="SAM" id="SignalP"/>
    </source>
</evidence>
<sequence length="48" mass="6033">MVPQYFNLFHRQPLHHLLLLLLLQTAEHLSARRKFERHFWYLFRTINS</sequence>
<feature type="signal peptide" evidence="1">
    <location>
        <begin position="1"/>
        <end position="31"/>
    </location>
</feature>
<dbReference type="AlphaFoldDB" id="A0A2H5QKW3"/>
<organism evidence="2 3">
    <name type="scientific">Citrus unshiu</name>
    <name type="common">Satsuma mandarin</name>
    <name type="synonym">Citrus nobilis var. unshiu</name>
    <dbReference type="NCBI Taxonomy" id="55188"/>
    <lineage>
        <taxon>Eukaryota</taxon>
        <taxon>Viridiplantae</taxon>
        <taxon>Streptophyta</taxon>
        <taxon>Embryophyta</taxon>
        <taxon>Tracheophyta</taxon>
        <taxon>Spermatophyta</taxon>
        <taxon>Magnoliopsida</taxon>
        <taxon>eudicotyledons</taxon>
        <taxon>Gunneridae</taxon>
        <taxon>Pentapetalae</taxon>
        <taxon>rosids</taxon>
        <taxon>malvids</taxon>
        <taxon>Sapindales</taxon>
        <taxon>Rutaceae</taxon>
        <taxon>Aurantioideae</taxon>
        <taxon>Citrus</taxon>
    </lineage>
</organism>
<proteinExistence type="predicted"/>
<feature type="chain" id="PRO_5014195625" evidence="1">
    <location>
        <begin position="32"/>
        <end position="48"/>
    </location>
</feature>
<name>A0A2H5QKW3_CITUN</name>
<evidence type="ECO:0000313" key="3">
    <source>
        <dbReference type="Proteomes" id="UP000236630"/>
    </source>
</evidence>
<reference evidence="2 3" key="1">
    <citation type="journal article" date="2017" name="Front. Genet.">
        <title>Draft sequencing of the heterozygous diploid genome of Satsuma (Citrus unshiu Marc.) using a hybrid assembly approach.</title>
        <authorList>
            <person name="Shimizu T."/>
            <person name="Tanizawa Y."/>
            <person name="Mochizuki T."/>
            <person name="Nagasaki H."/>
            <person name="Yoshioka T."/>
            <person name="Toyoda A."/>
            <person name="Fujiyama A."/>
            <person name="Kaminuma E."/>
            <person name="Nakamura Y."/>
        </authorList>
    </citation>
    <scope>NUCLEOTIDE SEQUENCE [LARGE SCALE GENOMIC DNA]</scope>
    <source>
        <strain evidence="3">cv. Miyagawa wase</strain>
    </source>
</reference>
<keyword evidence="3" id="KW-1185">Reference proteome</keyword>
<dbReference type="Proteomes" id="UP000236630">
    <property type="component" value="Unassembled WGS sequence"/>
</dbReference>
<keyword evidence="1" id="KW-0732">Signal</keyword>
<protein>
    <submittedName>
        <fullName evidence="2">Uncharacterized protein</fullName>
    </submittedName>
</protein>